<proteinExistence type="predicted"/>
<keyword evidence="2" id="KW-1185">Reference proteome</keyword>
<evidence type="ECO:0000313" key="1">
    <source>
        <dbReference type="EMBL" id="SDF68491.1"/>
    </source>
</evidence>
<gene>
    <name evidence="1" type="ORF">SAMN04488589_1115</name>
</gene>
<name>A0A7Z7AVV8_9EURY</name>
<dbReference type="AlphaFoldDB" id="A0A7Z7AVV8"/>
<dbReference type="Gene3D" id="3.40.5.50">
    <property type="match status" value="1"/>
</dbReference>
<dbReference type="Proteomes" id="UP000199259">
    <property type="component" value="Unassembled WGS sequence"/>
</dbReference>
<sequence>MDGNELKNVLRDEGSSTLKSLHPGFYRDVEKYLKELEEELSKIDNPRSVEFKMLDNELQSAITDIEIIFMRRIRKIIDYARTNAFSSMPPTQDMSKLLPEEKKVYDSVLTAINSARSELLIPILDPQAAINKVEKETSRKIKADATEKIPDTFNAESSEHMNADMPSKTSNKDEIGKSNINKEFVVVRILEDLPTFKAMDNRNYTLHAEDVVVLPALNAKGLIKRNVAQIIL</sequence>
<dbReference type="CDD" id="cd11714">
    <property type="entry name" value="GINS_A_archaea"/>
    <property type="match status" value="1"/>
</dbReference>
<dbReference type="OrthoDB" id="157576at2157"/>
<protein>
    <submittedName>
        <fullName evidence="1">DNA replication factor GINS</fullName>
    </submittedName>
</protein>
<accession>A0A7Z7AVV8</accession>
<dbReference type="Gene3D" id="1.20.58.1030">
    <property type="match status" value="1"/>
</dbReference>
<evidence type="ECO:0000313" key="2">
    <source>
        <dbReference type="Proteomes" id="UP000199259"/>
    </source>
</evidence>
<reference evidence="1 2" key="1">
    <citation type="submission" date="2016-10" db="EMBL/GenBank/DDBJ databases">
        <authorList>
            <person name="Varghese N."/>
            <person name="Submissions S."/>
        </authorList>
    </citation>
    <scope>NUCLEOTIDE SEQUENCE [LARGE SCALE GENOMIC DNA]</scope>
    <source>
        <strain evidence="1 2">PL 12/M</strain>
    </source>
</reference>
<comment type="caution">
    <text evidence="1">The sequence shown here is derived from an EMBL/GenBank/DDBJ whole genome shotgun (WGS) entry which is preliminary data.</text>
</comment>
<dbReference type="RefSeq" id="WP_091709439.1">
    <property type="nucleotide sequence ID" value="NZ_FNCA01000003.1"/>
</dbReference>
<dbReference type="EMBL" id="FNCA01000003">
    <property type="protein sequence ID" value="SDF68491.1"/>
    <property type="molecule type" value="Genomic_DNA"/>
</dbReference>
<organism evidence="1 2">
    <name type="scientific">Methanolobus vulcani</name>
    <dbReference type="NCBI Taxonomy" id="38026"/>
    <lineage>
        <taxon>Archaea</taxon>
        <taxon>Methanobacteriati</taxon>
        <taxon>Methanobacteriota</taxon>
        <taxon>Stenosarchaea group</taxon>
        <taxon>Methanomicrobia</taxon>
        <taxon>Methanosarcinales</taxon>
        <taxon>Methanosarcinaceae</taxon>
        <taxon>Methanolobus</taxon>
    </lineage>
</organism>